<dbReference type="EMBL" id="CAJHJT010000001">
    <property type="protein sequence ID" value="CAD6995229.1"/>
    <property type="molecule type" value="Genomic_DNA"/>
</dbReference>
<evidence type="ECO:0000256" key="1">
    <source>
        <dbReference type="SAM" id="MobiDB-lite"/>
    </source>
</evidence>
<sequence length="53" mass="5951">MLTQLTNNNNKTTDHSKPTNNNQPTLSKKERNGTGIGRSCHLYIAALLINIHY</sequence>
<evidence type="ECO:0000313" key="2">
    <source>
        <dbReference type="EMBL" id="CAD6995229.1"/>
    </source>
</evidence>
<name>A0A811U8Q8_CERCA</name>
<evidence type="ECO:0000313" key="3">
    <source>
        <dbReference type="Proteomes" id="UP000606786"/>
    </source>
</evidence>
<organism evidence="2 3">
    <name type="scientific">Ceratitis capitata</name>
    <name type="common">Mediterranean fruit fly</name>
    <name type="synonym">Tephritis capitata</name>
    <dbReference type="NCBI Taxonomy" id="7213"/>
    <lineage>
        <taxon>Eukaryota</taxon>
        <taxon>Metazoa</taxon>
        <taxon>Ecdysozoa</taxon>
        <taxon>Arthropoda</taxon>
        <taxon>Hexapoda</taxon>
        <taxon>Insecta</taxon>
        <taxon>Pterygota</taxon>
        <taxon>Neoptera</taxon>
        <taxon>Endopterygota</taxon>
        <taxon>Diptera</taxon>
        <taxon>Brachycera</taxon>
        <taxon>Muscomorpha</taxon>
        <taxon>Tephritoidea</taxon>
        <taxon>Tephritidae</taxon>
        <taxon>Ceratitis</taxon>
        <taxon>Ceratitis</taxon>
    </lineage>
</organism>
<feature type="non-terminal residue" evidence="2">
    <location>
        <position position="53"/>
    </location>
</feature>
<proteinExistence type="predicted"/>
<feature type="compositionally biased region" description="Low complexity" evidence="1">
    <location>
        <begin position="1"/>
        <end position="11"/>
    </location>
</feature>
<dbReference type="Proteomes" id="UP000606786">
    <property type="component" value="Unassembled WGS sequence"/>
</dbReference>
<comment type="caution">
    <text evidence="2">The sequence shown here is derived from an EMBL/GenBank/DDBJ whole genome shotgun (WGS) entry which is preliminary data.</text>
</comment>
<reference evidence="2" key="1">
    <citation type="submission" date="2020-11" db="EMBL/GenBank/DDBJ databases">
        <authorList>
            <person name="Whitehead M."/>
        </authorList>
    </citation>
    <scope>NUCLEOTIDE SEQUENCE</scope>
    <source>
        <strain evidence="2">EGII</strain>
    </source>
</reference>
<dbReference type="AlphaFoldDB" id="A0A811U8Q8"/>
<gene>
    <name evidence="2" type="ORF">CCAP1982_LOCUS3948</name>
</gene>
<protein>
    <submittedName>
        <fullName evidence="2">(Mediterranean fruit fly) hypothetical protein</fullName>
    </submittedName>
</protein>
<accession>A0A811U8Q8</accession>
<feature type="region of interest" description="Disordered" evidence="1">
    <location>
        <begin position="1"/>
        <end position="35"/>
    </location>
</feature>
<keyword evidence="3" id="KW-1185">Reference proteome</keyword>